<proteinExistence type="predicted"/>
<reference evidence="2 3" key="1">
    <citation type="submission" date="2024-08" db="EMBL/GenBank/DDBJ databases">
        <title>Insights into the chromosomal genome structure of Flemingia macrophylla.</title>
        <authorList>
            <person name="Ding Y."/>
            <person name="Zhao Y."/>
            <person name="Bi W."/>
            <person name="Wu M."/>
            <person name="Zhao G."/>
            <person name="Gong Y."/>
            <person name="Li W."/>
            <person name="Zhang P."/>
        </authorList>
    </citation>
    <scope>NUCLEOTIDE SEQUENCE [LARGE SCALE GENOMIC DNA]</scope>
    <source>
        <strain evidence="2">DYQJB</strain>
        <tissue evidence="2">Leaf</tissue>
    </source>
</reference>
<comment type="caution">
    <text evidence="2">The sequence shown here is derived from an EMBL/GenBank/DDBJ whole genome shotgun (WGS) entry which is preliminary data.</text>
</comment>
<evidence type="ECO:0000313" key="2">
    <source>
        <dbReference type="EMBL" id="KAL2332474.1"/>
    </source>
</evidence>
<gene>
    <name evidence="2" type="ORF">Fmac_020055</name>
</gene>
<evidence type="ECO:0000256" key="1">
    <source>
        <dbReference type="SAM" id="MobiDB-lite"/>
    </source>
</evidence>
<feature type="region of interest" description="Disordered" evidence="1">
    <location>
        <begin position="1"/>
        <end position="50"/>
    </location>
</feature>
<protein>
    <submittedName>
        <fullName evidence="2">Uncharacterized protein</fullName>
    </submittedName>
</protein>
<dbReference type="AlphaFoldDB" id="A0ABD1M9M1"/>
<dbReference type="EMBL" id="JBGMDY010000006">
    <property type="protein sequence ID" value="KAL2332474.1"/>
    <property type="molecule type" value="Genomic_DNA"/>
</dbReference>
<evidence type="ECO:0000313" key="3">
    <source>
        <dbReference type="Proteomes" id="UP001603857"/>
    </source>
</evidence>
<sequence length="93" mass="9995">MESLCSKAEHFEKKKNGFPSSGSPGNGAKNKSSDSTQEAKGSSPPLGWPIRKAALSKCRNSDEKENMLLPYLGQSAWETQLEEGVVRVGAEPS</sequence>
<dbReference type="Proteomes" id="UP001603857">
    <property type="component" value="Unassembled WGS sequence"/>
</dbReference>
<feature type="compositionally biased region" description="Low complexity" evidence="1">
    <location>
        <begin position="17"/>
        <end position="27"/>
    </location>
</feature>
<organism evidence="2 3">
    <name type="scientific">Flemingia macrophylla</name>
    <dbReference type="NCBI Taxonomy" id="520843"/>
    <lineage>
        <taxon>Eukaryota</taxon>
        <taxon>Viridiplantae</taxon>
        <taxon>Streptophyta</taxon>
        <taxon>Embryophyta</taxon>
        <taxon>Tracheophyta</taxon>
        <taxon>Spermatophyta</taxon>
        <taxon>Magnoliopsida</taxon>
        <taxon>eudicotyledons</taxon>
        <taxon>Gunneridae</taxon>
        <taxon>Pentapetalae</taxon>
        <taxon>rosids</taxon>
        <taxon>fabids</taxon>
        <taxon>Fabales</taxon>
        <taxon>Fabaceae</taxon>
        <taxon>Papilionoideae</taxon>
        <taxon>50 kb inversion clade</taxon>
        <taxon>NPAAA clade</taxon>
        <taxon>indigoferoid/millettioid clade</taxon>
        <taxon>Phaseoleae</taxon>
        <taxon>Flemingia</taxon>
    </lineage>
</organism>
<keyword evidence="3" id="KW-1185">Reference proteome</keyword>
<feature type="compositionally biased region" description="Polar residues" evidence="1">
    <location>
        <begin position="29"/>
        <end position="40"/>
    </location>
</feature>
<name>A0ABD1M9M1_9FABA</name>
<accession>A0ABD1M9M1</accession>